<name>A0AAD5R7X0_PARTN</name>
<dbReference type="AlphaFoldDB" id="A0AAD5R7X0"/>
<accession>A0AAD5R7X0</accession>
<dbReference type="Proteomes" id="UP001196413">
    <property type="component" value="Unassembled WGS sequence"/>
</dbReference>
<organism evidence="2 3">
    <name type="scientific">Parelaphostrongylus tenuis</name>
    <name type="common">Meningeal worm</name>
    <dbReference type="NCBI Taxonomy" id="148309"/>
    <lineage>
        <taxon>Eukaryota</taxon>
        <taxon>Metazoa</taxon>
        <taxon>Ecdysozoa</taxon>
        <taxon>Nematoda</taxon>
        <taxon>Chromadorea</taxon>
        <taxon>Rhabditida</taxon>
        <taxon>Rhabditina</taxon>
        <taxon>Rhabditomorpha</taxon>
        <taxon>Strongyloidea</taxon>
        <taxon>Metastrongylidae</taxon>
        <taxon>Parelaphostrongylus</taxon>
    </lineage>
</organism>
<comment type="caution">
    <text evidence="2">The sequence shown here is derived from an EMBL/GenBank/DDBJ whole genome shotgun (WGS) entry which is preliminary data.</text>
</comment>
<evidence type="ECO:0000313" key="2">
    <source>
        <dbReference type="EMBL" id="KAJ1371070.1"/>
    </source>
</evidence>
<keyword evidence="3" id="KW-1185">Reference proteome</keyword>
<evidence type="ECO:0000256" key="1">
    <source>
        <dbReference type="SAM" id="MobiDB-lite"/>
    </source>
</evidence>
<reference evidence="2" key="1">
    <citation type="submission" date="2021-06" db="EMBL/GenBank/DDBJ databases">
        <title>Parelaphostrongylus tenuis whole genome reference sequence.</title>
        <authorList>
            <person name="Garwood T.J."/>
            <person name="Larsen P.A."/>
            <person name="Fountain-Jones N.M."/>
            <person name="Garbe J.R."/>
            <person name="Macchietto M.G."/>
            <person name="Kania S.A."/>
            <person name="Gerhold R.W."/>
            <person name="Richards J.E."/>
            <person name="Wolf T.M."/>
        </authorList>
    </citation>
    <scope>NUCLEOTIDE SEQUENCE</scope>
    <source>
        <strain evidence="2">MNPRO001-30</strain>
        <tissue evidence="2">Meninges</tissue>
    </source>
</reference>
<dbReference type="EMBL" id="JAHQIW010006900">
    <property type="protein sequence ID" value="KAJ1371070.1"/>
    <property type="molecule type" value="Genomic_DNA"/>
</dbReference>
<feature type="region of interest" description="Disordered" evidence="1">
    <location>
        <begin position="1"/>
        <end position="27"/>
    </location>
</feature>
<feature type="compositionally biased region" description="Basic and acidic residues" evidence="1">
    <location>
        <begin position="1"/>
        <end position="11"/>
    </location>
</feature>
<gene>
    <name evidence="2" type="ORF">KIN20_032941</name>
</gene>
<sequence length="55" mass="6225">MDVNEPPKELEEIAEGDIPPTDDKMESDSEVWEAVEDEVLPKVCLFARCNSNNVF</sequence>
<proteinExistence type="predicted"/>
<evidence type="ECO:0000313" key="3">
    <source>
        <dbReference type="Proteomes" id="UP001196413"/>
    </source>
</evidence>
<protein>
    <submittedName>
        <fullName evidence="2">Uncharacterized protein</fullName>
    </submittedName>
</protein>